<dbReference type="InterPro" id="IPR001867">
    <property type="entry name" value="OmpR/PhoB-type_DNA-bd"/>
</dbReference>
<feature type="DNA-binding region" description="OmpR/PhoB-type" evidence="5">
    <location>
        <begin position="130"/>
        <end position="229"/>
    </location>
</feature>
<dbReference type="RefSeq" id="WP_211945945.1">
    <property type="nucleotide sequence ID" value="NZ_CAJPUY010000003.1"/>
</dbReference>
<gene>
    <name evidence="8" type="primary">regX3_1</name>
    <name evidence="8" type="ORF">LMG31506_00927</name>
</gene>
<dbReference type="Gene3D" id="6.10.250.690">
    <property type="match status" value="1"/>
</dbReference>
<evidence type="ECO:0000256" key="5">
    <source>
        <dbReference type="PROSITE-ProRule" id="PRU01091"/>
    </source>
</evidence>
<sequence>MRKTIASLEADPVHAALIRRIVNEAGYECVSFGQSRRLLLALHDSAFDLLLLDWQMPGMSGREVLNWVRGNLDRRIPVMFLSARDAEADAVSALIAGADDYMVKPIRAAELSARIGAVLRRACPGDFARNAPLRLAGYVFDCTARQATFHGHPVCLTPKEFDLAVLLFRNEGRIVTRDHIIATVWGREISPLSRTIDTHVSRVRSKLGLHAANGLRLTPVYTHGYRLELAESEAA</sequence>
<dbReference type="GO" id="GO:0000156">
    <property type="term" value="F:phosphorelay response regulator activity"/>
    <property type="evidence" value="ECO:0007669"/>
    <property type="project" value="TreeGrafter"/>
</dbReference>
<dbReference type="GO" id="GO:0032993">
    <property type="term" value="C:protein-DNA complex"/>
    <property type="evidence" value="ECO:0007669"/>
    <property type="project" value="TreeGrafter"/>
</dbReference>
<evidence type="ECO:0000259" key="7">
    <source>
        <dbReference type="PROSITE" id="PS51755"/>
    </source>
</evidence>
<accession>A0A916IQQ9</accession>
<dbReference type="AlphaFoldDB" id="A0A916IQQ9"/>
<organism evidence="8 9">
    <name type="scientific">Cupriavidus yeoncheonensis</name>
    <dbReference type="NCBI Taxonomy" id="1462994"/>
    <lineage>
        <taxon>Bacteria</taxon>
        <taxon>Pseudomonadati</taxon>
        <taxon>Pseudomonadota</taxon>
        <taxon>Betaproteobacteria</taxon>
        <taxon>Burkholderiales</taxon>
        <taxon>Burkholderiaceae</taxon>
        <taxon>Cupriavidus</taxon>
    </lineage>
</organism>
<protein>
    <submittedName>
        <fullName evidence="8">Sensory transduction protein regX3</fullName>
    </submittedName>
</protein>
<dbReference type="GO" id="GO:0000976">
    <property type="term" value="F:transcription cis-regulatory region binding"/>
    <property type="evidence" value="ECO:0007669"/>
    <property type="project" value="TreeGrafter"/>
</dbReference>
<keyword evidence="2" id="KW-0902">Two-component regulatory system</keyword>
<keyword evidence="3 5" id="KW-0238">DNA-binding</keyword>
<dbReference type="InterPro" id="IPR011006">
    <property type="entry name" value="CheY-like_superfamily"/>
</dbReference>
<dbReference type="InterPro" id="IPR001789">
    <property type="entry name" value="Sig_transdc_resp-reg_receiver"/>
</dbReference>
<feature type="modified residue" description="4-aspartylphosphate" evidence="4">
    <location>
        <position position="53"/>
    </location>
</feature>
<proteinExistence type="predicted"/>
<dbReference type="SMART" id="SM00448">
    <property type="entry name" value="REC"/>
    <property type="match status" value="1"/>
</dbReference>
<comment type="caution">
    <text evidence="8">The sequence shown here is derived from an EMBL/GenBank/DDBJ whole genome shotgun (WGS) entry which is preliminary data.</text>
</comment>
<dbReference type="PROSITE" id="PS50110">
    <property type="entry name" value="RESPONSE_REGULATORY"/>
    <property type="match status" value="1"/>
</dbReference>
<evidence type="ECO:0000256" key="4">
    <source>
        <dbReference type="PROSITE-ProRule" id="PRU00169"/>
    </source>
</evidence>
<dbReference type="PROSITE" id="PS51755">
    <property type="entry name" value="OMPR_PHOB"/>
    <property type="match status" value="1"/>
</dbReference>
<dbReference type="SMART" id="SM00862">
    <property type="entry name" value="Trans_reg_C"/>
    <property type="match status" value="1"/>
</dbReference>
<evidence type="ECO:0000259" key="6">
    <source>
        <dbReference type="PROSITE" id="PS50110"/>
    </source>
</evidence>
<keyword evidence="9" id="KW-1185">Reference proteome</keyword>
<dbReference type="Proteomes" id="UP000672934">
    <property type="component" value="Unassembled WGS sequence"/>
</dbReference>
<keyword evidence="1 4" id="KW-0597">Phosphoprotein</keyword>
<name>A0A916IQQ9_9BURK</name>
<dbReference type="Pfam" id="PF00486">
    <property type="entry name" value="Trans_reg_C"/>
    <property type="match status" value="1"/>
</dbReference>
<dbReference type="Gene3D" id="1.10.10.10">
    <property type="entry name" value="Winged helix-like DNA-binding domain superfamily/Winged helix DNA-binding domain"/>
    <property type="match status" value="1"/>
</dbReference>
<dbReference type="EMBL" id="CAJPUY010000003">
    <property type="protein sequence ID" value="CAG2131931.1"/>
    <property type="molecule type" value="Genomic_DNA"/>
</dbReference>
<dbReference type="GO" id="GO:0005829">
    <property type="term" value="C:cytosol"/>
    <property type="evidence" value="ECO:0007669"/>
    <property type="project" value="TreeGrafter"/>
</dbReference>
<dbReference type="GO" id="GO:0006355">
    <property type="term" value="P:regulation of DNA-templated transcription"/>
    <property type="evidence" value="ECO:0007669"/>
    <property type="project" value="InterPro"/>
</dbReference>
<dbReference type="InterPro" id="IPR036388">
    <property type="entry name" value="WH-like_DNA-bd_sf"/>
</dbReference>
<dbReference type="CDD" id="cd17574">
    <property type="entry name" value="REC_OmpR"/>
    <property type="match status" value="1"/>
</dbReference>
<dbReference type="SUPFAM" id="SSF52172">
    <property type="entry name" value="CheY-like"/>
    <property type="match status" value="1"/>
</dbReference>
<evidence type="ECO:0000256" key="1">
    <source>
        <dbReference type="ARBA" id="ARBA00022553"/>
    </source>
</evidence>
<reference evidence="8" key="1">
    <citation type="submission" date="2021-03" db="EMBL/GenBank/DDBJ databases">
        <authorList>
            <person name="Peeters C."/>
        </authorList>
    </citation>
    <scope>NUCLEOTIDE SEQUENCE</scope>
    <source>
        <strain evidence="8">LMG 31506</strain>
    </source>
</reference>
<evidence type="ECO:0000313" key="9">
    <source>
        <dbReference type="Proteomes" id="UP000672934"/>
    </source>
</evidence>
<feature type="domain" description="Response regulatory" evidence="6">
    <location>
        <begin position="4"/>
        <end position="119"/>
    </location>
</feature>
<dbReference type="Gene3D" id="3.40.50.2300">
    <property type="match status" value="1"/>
</dbReference>
<dbReference type="CDD" id="cd00383">
    <property type="entry name" value="trans_reg_C"/>
    <property type="match status" value="1"/>
</dbReference>
<evidence type="ECO:0000256" key="3">
    <source>
        <dbReference type="ARBA" id="ARBA00023125"/>
    </source>
</evidence>
<evidence type="ECO:0000256" key="2">
    <source>
        <dbReference type="ARBA" id="ARBA00023012"/>
    </source>
</evidence>
<dbReference type="InterPro" id="IPR039420">
    <property type="entry name" value="WalR-like"/>
</dbReference>
<feature type="domain" description="OmpR/PhoB-type" evidence="7">
    <location>
        <begin position="130"/>
        <end position="229"/>
    </location>
</feature>
<dbReference type="Pfam" id="PF00072">
    <property type="entry name" value="Response_reg"/>
    <property type="match status" value="1"/>
</dbReference>
<dbReference type="PANTHER" id="PTHR48111">
    <property type="entry name" value="REGULATOR OF RPOS"/>
    <property type="match status" value="1"/>
</dbReference>
<evidence type="ECO:0000313" key="8">
    <source>
        <dbReference type="EMBL" id="CAG2131931.1"/>
    </source>
</evidence>
<dbReference type="PANTHER" id="PTHR48111:SF40">
    <property type="entry name" value="PHOSPHATE REGULON TRANSCRIPTIONAL REGULATORY PROTEIN PHOB"/>
    <property type="match status" value="1"/>
</dbReference>